<keyword evidence="5" id="KW-1185">Reference proteome</keyword>
<proteinExistence type="predicted"/>
<dbReference type="Pfam" id="PF01535">
    <property type="entry name" value="PPR"/>
    <property type="match status" value="3"/>
</dbReference>
<feature type="repeat" description="PPR" evidence="2">
    <location>
        <begin position="213"/>
        <end position="247"/>
    </location>
</feature>
<dbReference type="Proteomes" id="UP000636800">
    <property type="component" value="Chromosome 11"/>
</dbReference>
<dbReference type="AlphaFoldDB" id="A0A835UJA5"/>
<dbReference type="FunFam" id="1.25.40.10:FF:000344">
    <property type="entry name" value="Pentatricopeptide repeat-containing protein"/>
    <property type="match status" value="1"/>
</dbReference>
<feature type="repeat" description="PPR" evidence="2">
    <location>
        <begin position="112"/>
        <end position="146"/>
    </location>
</feature>
<dbReference type="GO" id="GO:0009451">
    <property type="term" value="P:RNA modification"/>
    <property type="evidence" value="ECO:0007669"/>
    <property type="project" value="InterPro"/>
</dbReference>
<dbReference type="GO" id="GO:0003723">
    <property type="term" value="F:RNA binding"/>
    <property type="evidence" value="ECO:0007669"/>
    <property type="project" value="InterPro"/>
</dbReference>
<evidence type="ECO:0000313" key="4">
    <source>
        <dbReference type="EMBL" id="KAG0461456.1"/>
    </source>
</evidence>
<feature type="repeat" description="PPR" evidence="2">
    <location>
        <begin position="351"/>
        <end position="385"/>
    </location>
</feature>
<accession>A0A835UJA5</accession>
<dbReference type="EMBL" id="JADCNL010000011">
    <property type="protein sequence ID" value="KAG0461456.1"/>
    <property type="molecule type" value="Genomic_DNA"/>
</dbReference>
<dbReference type="InterPro" id="IPR011990">
    <property type="entry name" value="TPR-like_helical_dom_sf"/>
</dbReference>
<dbReference type="InterPro" id="IPR046960">
    <property type="entry name" value="PPR_At4g14850-like_plant"/>
</dbReference>
<organism evidence="4 5">
    <name type="scientific">Vanilla planifolia</name>
    <name type="common">Vanilla</name>
    <dbReference type="NCBI Taxonomy" id="51239"/>
    <lineage>
        <taxon>Eukaryota</taxon>
        <taxon>Viridiplantae</taxon>
        <taxon>Streptophyta</taxon>
        <taxon>Embryophyta</taxon>
        <taxon>Tracheophyta</taxon>
        <taxon>Spermatophyta</taxon>
        <taxon>Magnoliopsida</taxon>
        <taxon>Liliopsida</taxon>
        <taxon>Asparagales</taxon>
        <taxon>Orchidaceae</taxon>
        <taxon>Vanilloideae</taxon>
        <taxon>Vanilleae</taxon>
        <taxon>Vanilla</taxon>
    </lineage>
</organism>
<evidence type="ECO:0000256" key="2">
    <source>
        <dbReference type="PROSITE-ProRule" id="PRU00708"/>
    </source>
</evidence>
<dbReference type="Gene3D" id="1.25.40.10">
    <property type="entry name" value="Tetratricopeptide repeat domain"/>
    <property type="match status" value="4"/>
</dbReference>
<dbReference type="NCBIfam" id="TIGR00756">
    <property type="entry name" value="PPR"/>
    <property type="match status" value="5"/>
</dbReference>
<sequence length="723" mass="79233">MLHTCTLTEQARRQGMVSERPLSTERQLRPPPPVASLQSSSTRTPIIDSNYLDLLLQRCVTLRKAKQLHALILLSGHHRSAFLAARLVFRYSSLGLLPSAISVFLSAASPPSSLICNSILRALLSHGQPAETISIYRRSRSMGTIPDGFTFPLALRACVSLAVPFISATVHAHAVVMGFHFHLHVANELITTYSHLNRMDLARKVFDAMPIRSVVTWNVLISGHSRNRECEDAREAFDLMQSTGPKPNQVTWTSLCSAYAHCQRHSEVVDLFNAMRRSGCQSTAEAVAVVLSACPYLVAAGIEKGKEIHGFAKRKGFEDFSFVRNSLLCMYGKLGNSSDAESLFSEAEVKDLVSWNALISSYATAGRCYEAYEAFLRLEGAGEPTPNVVSWSAVIGGFASCGVMEQSVDLFRLMQKAGVHSNAVTLATVLSVCADLSAMNAGREIHAYSTRSFMNDNILIENGLLNLYTKSGSLKYGTLVFERIKDKDLITWNSMINGYGIHGLCENALSTYKGMVSFGVEPDGITFISILSACSHAGRVAEGRRMFDLMFEKHGISPGMEHYSCLVDLLGRAGLAREASELVEKMPMRPNASVWGALLNSCRIYGFTTMTKDTASRIFGAEGETPGNCMLISNIYAAIGRWEDSARVRVLTKEKGLKKNPGQSWIEVKKTVYVFSAGCSLPLGAEGVYGIMESLNRHMENENELESDLFVDMIDRGGGSCDN</sequence>
<evidence type="ECO:0000313" key="5">
    <source>
        <dbReference type="Proteomes" id="UP000636800"/>
    </source>
</evidence>
<feature type="region of interest" description="Disordered" evidence="3">
    <location>
        <begin position="1"/>
        <end position="41"/>
    </location>
</feature>
<protein>
    <recommendedName>
        <fullName evidence="6">Pentatricopeptide repeat-containing protein</fullName>
    </recommendedName>
</protein>
<evidence type="ECO:0000256" key="3">
    <source>
        <dbReference type="SAM" id="MobiDB-lite"/>
    </source>
</evidence>
<dbReference type="InterPro" id="IPR002885">
    <property type="entry name" value="PPR_rpt"/>
</dbReference>
<evidence type="ECO:0000256" key="1">
    <source>
        <dbReference type="ARBA" id="ARBA00022737"/>
    </source>
</evidence>
<gene>
    <name evidence="4" type="ORF">HPP92_021753</name>
</gene>
<feature type="repeat" description="PPR" evidence="2">
    <location>
        <begin position="387"/>
        <end position="421"/>
    </location>
</feature>
<dbReference type="InterPro" id="IPR046848">
    <property type="entry name" value="E_motif"/>
</dbReference>
<dbReference type="FunFam" id="1.25.40.10:FF:000090">
    <property type="entry name" value="Pentatricopeptide repeat-containing protein, chloroplastic"/>
    <property type="match status" value="1"/>
</dbReference>
<dbReference type="PANTHER" id="PTHR47926:SF389">
    <property type="entry name" value="PENTATRICOPEPTIDE PROTEIN-RELATED"/>
    <property type="match status" value="1"/>
</dbReference>
<dbReference type="Pfam" id="PF20431">
    <property type="entry name" value="E_motif"/>
    <property type="match status" value="1"/>
</dbReference>
<dbReference type="Pfam" id="PF13041">
    <property type="entry name" value="PPR_2"/>
    <property type="match status" value="3"/>
</dbReference>
<dbReference type="PANTHER" id="PTHR47926">
    <property type="entry name" value="PENTATRICOPEPTIDE REPEAT-CONTAINING PROTEIN"/>
    <property type="match status" value="1"/>
</dbReference>
<feature type="repeat" description="PPR" evidence="2">
    <location>
        <begin position="523"/>
        <end position="558"/>
    </location>
</feature>
<feature type="repeat" description="PPR" evidence="2">
    <location>
        <begin position="488"/>
        <end position="522"/>
    </location>
</feature>
<dbReference type="PROSITE" id="PS51375">
    <property type="entry name" value="PPR"/>
    <property type="match status" value="7"/>
</dbReference>
<reference evidence="4 5" key="1">
    <citation type="journal article" date="2020" name="Nat. Food">
        <title>A phased Vanilla planifolia genome enables genetic improvement of flavour and production.</title>
        <authorList>
            <person name="Hasing T."/>
            <person name="Tang H."/>
            <person name="Brym M."/>
            <person name="Khazi F."/>
            <person name="Huang T."/>
            <person name="Chambers A.H."/>
        </authorList>
    </citation>
    <scope>NUCLEOTIDE SEQUENCE [LARGE SCALE GENOMIC DNA]</scope>
    <source>
        <tissue evidence="4">Leaf</tissue>
    </source>
</reference>
<evidence type="ECO:0008006" key="6">
    <source>
        <dbReference type="Google" id="ProtNLM"/>
    </source>
</evidence>
<dbReference type="FunFam" id="1.25.40.10:FF:000393">
    <property type="entry name" value="Pentatricopeptide repeat-containing protein At1g20230"/>
    <property type="match status" value="1"/>
</dbReference>
<comment type="caution">
    <text evidence="4">The sequence shown here is derived from an EMBL/GenBank/DDBJ whole genome shotgun (WGS) entry which is preliminary data.</text>
</comment>
<name>A0A835UJA5_VANPL</name>
<feature type="repeat" description="PPR" evidence="2">
    <location>
        <begin position="248"/>
        <end position="282"/>
    </location>
</feature>
<keyword evidence="1" id="KW-0677">Repeat</keyword>